<protein>
    <recommendedName>
        <fullName evidence="7">Filament cap protein</fullName>
    </recommendedName>
    <alternativeName>
        <fullName evidence="6">Flagellar cap protein</fullName>
    </alternativeName>
</protein>
<evidence type="ECO:0000256" key="7">
    <source>
        <dbReference type="ARBA" id="ARBA00033192"/>
    </source>
</evidence>
<dbReference type="InterPro" id="IPR010809">
    <property type="entry name" value="FliD_C"/>
</dbReference>
<dbReference type="AlphaFoldDB" id="A0A7M2WXR5"/>
<gene>
    <name evidence="10" type="primary">fliD</name>
    <name evidence="10" type="ORF">IPV69_02515</name>
</gene>
<dbReference type="GO" id="GO:0071973">
    <property type="term" value="P:bacterial-type flagellum-dependent cell motility"/>
    <property type="evidence" value="ECO:0007669"/>
    <property type="project" value="TreeGrafter"/>
</dbReference>
<comment type="subcellular location">
    <subcellularLocation>
        <location evidence="1">Bacterial flagellum</location>
    </subcellularLocation>
</comment>
<dbReference type="PANTHER" id="PTHR30288:SF0">
    <property type="entry name" value="FLAGELLAR HOOK-ASSOCIATED PROTEIN 2"/>
    <property type="match status" value="1"/>
</dbReference>
<accession>A0A7M2WXR5</accession>
<dbReference type="GO" id="GO:0009421">
    <property type="term" value="C:bacterial-type flagellum filament cap"/>
    <property type="evidence" value="ECO:0007669"/>
    <property type="project" value="InterPro"/>
</dbReference>
<evidence type="ECO:0000256" key="3">
    <source>
        <dbReference type="ARBA" id="ARBA00011255"/>
    </source>
</evidence>
<dbReference type="Proteomes" id="UP000593765">
    <property type="component" value="Chromosome"/>
</dbReference>
<dbReference type="InterPro" id="IPR003481">
    <property type="entry name" value="FliD_N"/>
</dbReference>
<keyword evidence="10" id="KW-0969">Cilium</keyword>
<dbReference type="Pfam" id="PF07196">
    <property type="entry name" value="Flagellin_IN"/>
    <property type="match status" value="1"/>
</dbReference>
<name>A0A7M2WXR5_9BACT</name>
<dbReference type="GO" id="GO:0009424">
    <property type="term" value="C:bacterial-type flagellum hook"/>
    <property type="evidence" value="ECO:0007669"/>
    <property type="project" value="InterPro"/>
</dbReference>
<sequence>MSISSSVGLISGINSKDIIDQLMKLEERPKTLLQSRKDKLSLQREAYVAISGKLTTLTTSARTFQRPSTFTAATATSNDEDVLTATTSPGAAVGSYQFQVARLVTSQQSVTGGYADPTSTVKAGTISIEMGGGNLNVSTPLALLNGGAGVNRGLFRITDRSGSSSVVDISSAITLDDVIKKINTSLDIGVRASVDGDKIVLSDTTGSTDQNLSVIDLADGRAAADLGLVQSVAANTLNGTDINYLGANTPLSALNDSLGVRTKAAGPDFVVTARDGSTKNVTLGTARTIGEVLTKINDASGGKFTASLVAGSNGIRLTDNTGGGGTLSVADATGSKAATDLGLAKNGTGATLNGNDVIAGLNTVLVRNLKGGAGLTLGTINIKDRSGADQDINLSGAKTVNEILKTINDAGLDIKASLNAAGNGIQIADTSGGSGNLVIADVSGTGAAGLGIAGTFSTATPIARGANLQIKWLSETTSLSKLNGGKGVTPGSFRITNASGGQSTVNIADATGKSLGDIITAINSSATGVTASINTNGDGLLLTDTTGGAGKLKVENVTGTTARDLNLAGEATGTTLDGSYEKTVAVLATDTLQSVTDKIKTLSFGAAANVLNDGSGVSPYRLSLTAFNAGVSGRITFDAGATGLDASNLVDAQDAAVFVGGVGTAQPLLVTSSSNQITGVIPGVNLDLHGVSSQPVTLNVARNPDNVVKEIKTFVDTFNEIADGVKELTKYDTDKQEGGLLLGESTIQQVETDMYLSIQGLVQGAGRYRILADVGIKIGSGAKLEFDEDKFREALATDGEAVKNLFTQAASGLTSTARLGILNDNKGVRTVGGGTPDFKVTLRDGTNFNVTVDAAGTLNDLIQSINNGAAGKISASIKDNGKGLKIVDNTTGGSTFAITTLNGSAAALDLGISGTFSSGTNDGKDIYTDLRRQTGGGFGFQIERRLNLLVDPADGVITRENREIDDKNSQYDKRMSDIDKLVASKRARLERQFANMESVLAGLQNQQSALSGLSSTKAA</sequence>
<evidence type="ECO:0000256" key="6">
    <source>
        <dbReference type="ARBA" id="ARBA00033074"/>
    </source>
</evidence>
<dbReference type="Pfam" id="PF07195">
    <property type="entry name" value="FliD_C"/>
    <property type="match status" value="1"/>
</dbReference>
<evidence type="ECO:0000256" key="4">
    <source>
        <dbReference type="ARBA" id="ARBA00023054"/>
    </source>
</evidence>
<comment type="subunit">
    <text evidence="3">Homopentamer.</text>
</comment>
<feature type="domain" description="Flagellar hook-associated protein 2 C-terminal" evidence="9">
    <location>
        <begin position="652"/>
        <end position="1004"/>
    </location>
</feature>
<keyword evidence="10" id="KW-0282">Flagellum</keyword>
<keyword evidence="10" id="KW-0966">Cell projection</keyword>
<evidence type="ECO:0000256" key="5">
    <source>
        <dbReference type="ARBA" id="ARBA00023143"/>
    </source>
</evidence>
<reference evidence="10 11" key="1">
    <citation type="submission" date="2020-10" db="EMBL/GenBank/DDBJ databases">
        <title>Wide distribution of Phycisphaera-like planctomycetes from WD2101 soil group in peatlands and genome analysis of the first cultivated representative.</title>
        <authorList>
            <person name="Dedysh S.N."/>
            <person name="Beletsky A.V."/>
            <person name="Ivanova A."/>
            <person name="Kulichevskaya I.S."/>
            <person name="Suzina N.E."/>
            <person name="Philippov D.A."/>
            <person name="Rakitin A.L."/>
            <person name="Mardanov A.V."/>
            <person name="Ravin N.V."/>
        </authorList>
    </citation>
    <scope>NUCLEOTIDE SEQUENCE [LARGE SCALE GENOMIC DNA]</scope>
    <source>
        <strain evidence="10 11">M1803</strain>
    </source>
</reference>
<evidence type="ECO:0000313" key="11">
    <source>
        <dbReference type="Proteomes" id="UP000593765"/>
    </source>
</evidence>
<dbReference type="EMBL" id="CP063458">
    <property type="protein sequence ID" value="QOV90266.1"/>
    <property type="molecule type" value="Genomic_DNA"/>
</dbReference>
<feature type="domain" description="Flagellar hook-associated protein 2 N-terminal" evidence="8">
    <location>
        <begin position="11"/>
        <end position="107"/>
    </location>
</feature>
<keyword evidence="4" id="KW-0175">Coiled coil</keyword>
<evidence type="ECO:0000259" key="8">
    <source>
        <dbReference type="Pfam" id="PF02465"/>
    </source>
</evidence>
<comment type="similarity">
    <text evidence="2">Belongs to the FliD family.</text>
</comment>
<evidence type="ECO:0000256" key="1">
    <source>
        <dbReference type="ARBA" id="ARBA00004365"/>
    </source>
</evidence>
<evidence type="ECO:0000259" key="9">
    <source>
        <dbReference type="Pfam" id="PF07195"/>
    </source>
</evidence>
<evidence type="ECO:0000256" key="2">
    <source>
        <dbReference type="ARBA" id="ARBA00009764"/>
    </source>
</evidence>
<dbReference type="KEGG" id="hbs:IPV69_02515"/>
<dbReference type="PANTHER" id="PTHR30288">
    <property type="entry name" value="FLAGELLAR CAP/ASSEMBLY PROTEIN FLID"/>
    <property type="match status" value="1"/>
</dbReference>
<keyword evidence="5" id="KW-0975">Bacterial flagellum</keyword>
<dbReference type="GO" id="GO:0007155">
    <property type="term" value="P:cell adhesion"/>
    <property type="evidence" value="ECO:0007669"/>
    <property type="project" value="InterPro"/>
</dbReference>
<dbReference type="Pfam" id="PF02465">
    <property type="entry name" value="FliD_N"/>
    <property type="match status" value="1"/>
</dbReference>
<keyword evidence="11" id="KW-1185">Reference proteome</keyword>
<dbReference type="InterPro" id="IPR040026">
    <property type="entry name" value="FliD"/>
</dbReference>
<evidence type="ECO:0000313" key="10">
    <source>
        <dbReference type="EMBL" id="QOV90266.1"/>
    </source>
</evidence>
<dbReference type="InterPro" id="IPR010810">
    <property type="entry name" value="Flagellin_hook_IN_motif"/>
</dbReference>
<proteinExistence type="inferred from homology"/>
<organism evidence="10 11">
    <name type="scientific">Humisphaera borealis</name>
    <dbReference type="NCBI Taxonomy" id="2807512"/>
    <lineage>
        <taxon>Bacteria</taxon>
        <taxon>Pseudomonadati</taxon>
        <taxon>Planctomycetota</taxon>
        <taxon>Phycisphaerae</taxon>
        <taxon>Tepidisphaerales</taxon>
        <taxon>Tepidisphaeraceae</taxon>
        <taxon>Humisphaera</taxon>
    </lineage>
</organism>
<dbReference type="RefSeq" id="WP_206293343.1">
    <property type="nucleotide sequence ID" value="NZ_CP063458.1"/>
</dbReference>